<dbReference type="SUPFAM" id="SSF48452">
    <property type="entry name" value="TPR-like"/>
    <property type="match status" value="1"/>
</dbReference>
<sequence length="255" mass="27448">MSTIEEKMVAALAHKDLGNESFKTGDLKNALMQYHLAVLGLSGLDNQMSGMPMMSSNRPQEGAATEEQKNEIKAALAVVYANMGACHLKNANYKRALEVCNTALKNDPDNVKAKFRRAQAKLGEGNLAGAEADLLSLGEKVPGVKAELDKLKKMSKAADEKQRKSMGGFLSRGRIINTEEEEEEAGVSVSTEASEQSGSTSTAKTPKSKPTLATKLNQANQTKKPKPAPKEEEYHPTSTWSGTAPKIQELADGEE</sequence>
<evidence type="ECO:0008006" key="7">
    <source>
        <dbReference type="Google" id="ProtNLM"/>
    </source>
</evidence>
<proteinExistence type="predicted"/>
<keyword evidence="2 3" id="KW-0802">TPR repeat</keyword>
<accession>A0A9P6M4M2</accession>
<organism evidence="5 6">
    <name type="scientific">Mortierella alpina</name>
    <name type="common">Oleaginous fungus</name>
    <name type="synonym">Mortierella renispora</name>
    <dbReference type="NCBI Taxonomy" id="64518"/>
    <lineage>
        <taxon>Eukaryota</taxon>
        <taxon>Fungi</taxon>
        <taxon>Fungi incertae sedis</taxon>
        <taxon>Mucoromycota</taxon>
        <taxon>Mortierellomycotina</taxon>
        <taxon>Mortierellomycetes</taxon>
        <taxon>Mortierellales</taxon>
        <taxon>Mortierellaceae</taxon>
        <taxon>Mortierella</taxon>
    </lineage>
</organism>
<dbReference type="PANTHER" id="PTHR11242">
    <property type="entry name" value="ARYL HYDROCARBON RECEPTOR INTERACTING PROTEIN RELATED"/>
    <property type="match status" value="1"/>
</dbReference>
<feature type="region of interest" description="Disordered" evidence="4">
    <location>
        <begin position="155"/>
        <end position="255"/>
    </location>
</feature>
<dbReference type="Gene3D" id="1.25.40.10">
    <property type="entry name" value="Tetratricopeptide repeat domain"/>
    <property type="match status" value="1"/>
</dbReference>
<keyword evidence="6" id="KW-1185">Reference proteome</keyword>
<protein>
    <recommendedName>
        <fullName evidence="7">TPR-like protein</fullName>
    </recommendedName>
</protein>
<dbReference type="OrthoDB" id="433738at2759"/>
<evidence type="ECO:0000313" key="6">
    <source>
        <dbReference type="Proteomes" id="UP000738359"/>
    </source>
</evidence>
<dbReference type="EMBL" id="JAAAHY010000266">
    <property type="protein sequence ID" value="KAF9965318.1"/>
    <property type="molecule type" value="Genomic_DNA"/>
</dbReference>
<feature type="repeat" description="TPR" evidence="3">
    <location>
        <begin position="77"/>
        <end position="110"/>
    </location>
</feature>
<dbReference type="AlphaFoldDB" id="A0A9P6M4M2"/>
<dbReference type="PROSITE" id="PS50005">
    <property type="entry name" value="TPR"/>
    <property type="match status" value="1"/>
</dbReference>
<feature type="compositionally biased region" description="Low complexity" evidence="4">
    <location>
        <begin position="186"/>
        <end position="216"/>
    </location>
</feature>
<dbReference type="SMART" id="SM00028">
    <property type="entry name" value="TPR"/>
    <property type="match status" value="2"/>
</dbReference>
<keyword evidence="1" id="KW-0677">Repeat</keyword>
<dbReference type="Pfam" id="PF14559">
    <property type="entry name" value="TPR_19"/>
    <property type="match status" value="1"/>
</dbReference>
<dbReference type="InterPro" id="IPR019734">
    <property type="entry name" value="TPR_rpt"/>
</dbReference>
<comment type="caution">
    <text evidence="5">The sequence shown here is derived from an EMBL/GenBank/DDBJ whole genome shotgun (WGS) entry which is preliminary data.</text>
</comment>
<evidence type="ECO:0000256" key="1">
    <source>
        <dbReference type="ARBA" id="ARBA00022737"/>
    </source>
</evidence>
<dbReference type="InterPro" id="IPR039663">
    <property type="entry name" value="AIP/AIPL1/TTC9"/>
</dbReference>
<evidence type="ECO:0000313" key="5">
    <source>
        <dbReference type="EMBL" id="KAF9965318.1"/>
    </source>
</evidence>
<dbReference type="PANTHER" id="PTHR11242:SF0">
    <property type="entry name" value="TPR_REGION DOMAIN-CONTAINING PROTEIN"/>
    <property type="match status" value="1"/>
</dbReference>
<evidence type="ECO:0000256" key="3">
    <source>
        <dbReference type="PROSITE-ProRule" id="PRU00339"/>
    </source>
</evidence>
<gene>
    <name evidence="5" type="ORF">BGZ70_005052</name>
</gene>
<reference evidence="5" key="1">
    <citation type="journal article" date="2020" name="Fungal Divers.">
        <title>Resolving the Mortierellaceae phylogeny through synthesis of multi-gene phylogenetics and phylogenomics.</title>
        <authorList>
            <person name="Vandepol N."/>
            <person name="Liber J."/>
            <person name="Desiro A."/>
            <person name="Na H."/>
            <person name="Kennedy M."/>
            <person name="Barry K."/>
            <person name="Grigoriev I.V."/>
            <person name="Miller A.N."/>
            <person name="O'Donnell K."/>
            <person name="Stajich J.E."/>
            <person name="Bonito G."/>
        </authorList>
    </citation>
    <scope>NUCLEOTIDE SEQUENCE</scope>
    <source>
        <strain evidence="5">CK1249</strain>
    </source>
</reference>
<evidence type="ECO:0000256" key="2">
    <source>
        <dbReference type="ARBA" id="ARBA00022803"/>
    </source>
</evidence>
<dbReference type="Proteomes" id="UP000738359">
    <property type="component" value="Unassembled WGS sequence"/>
</dbReference>
<dbReference type="InterPro" id="IPR011990">
    <property type="entry name" value="TPR-like_helical_dom_sf"/>
</dbReference>
<name>A0A9P6M4M2_MORAP</name>
<evidence type="ECO:0000256" key="4">
    <source>
        <dbReference type="SAM" id="MobiDB-lite"/>
    </source>
</evidence>